<dbReference type="EMBL" id="BPWL01000011">
    <property type="protein sequence ID" value="GJJ15955.1"/>
    <property type="molecule type" value="Genomic_DNA"/>
</dbReference>
<evidence type="ECO:0000259" key="4">
    <source>
        <dbReference type="Pfam" id="PF13193"/>
    </source>
</evidence>
<organism evidence="5 6">
    <name type="scientific">Clathrus columnatus</name>
    <dbReference type="NCBI Taxonomy" id="1419009"/>
    <lineage>
        <taxon>Eukaryota</taxon>
        <taxon>Fungi</taxon>
        <taxon>Dikarya</taxon>
        <taxon>Basidiomycota</taxon>
        <taxon>Agaricomycotina</taxon>
        <taxon>Agaricomycetes</taxon>
        <taxon>Phallomycetidae</taxon>
        <taxon>Phallales</taxon>
        <taxon>Clathraceae</taxon>
        <taxon>Clathrus</taxon>
    </lineage>
</organism>
<name>A0AAV5AVQ0_9AGAM</name>
<dbReference type="InterPro" id="IPR045851">
    <property type="entry name" value="AMP-bd_C_sf"/>
</dbReference>
<dbReference type="InterPro" id="IPR000873">
    <property type="entry name" value="AMP-dep_synth/lig_dom"/>
</dbReference>
<keyword evidence="2" id="KW-0436">Ligase</keyword>
<evidence type="ECO:0000256" key="1">
    <source>
        <dbReference type="ARBA" id="ARBA00006432"/>
    </source>
</evidence>
<dbReference type="Proteomes" id="UP001050691">
    <property type="component" value="Unassembled WGS sequence"/>
</dbReference>
<dbReference type="Gene3D" id="3.30.300.30">
    <property type="match status" value="1"/>
</dbReference>
<sequence>MPRWDLNLTLDCIPKYKVNVLPVVPSIIHSLLSSPRIKEIDTSSVQIIPFGAAHLSKHMELNLQAAFPNAVISEGYALSETTLGTLIRVPALATNDRTEDQPTGISQYSSYHRPKLLISVLGILHVGVEGLILRPDGTHCLPGEPGYWRDPKATAETFLPGGWLRTGDIFSADTRGFFYFKERSKDTLKISGLQVAPTEIEDAIFAEPSGLVEDVAVAGVLLPNSRLSDEKSPRAWIVLSPKGRRLGGEHVQKVIDNWIRERLSKYKWLRGGIQFVDQIPKSPTGKVLRRTLQDEYVAQHSTSSTKL</sequence>
<dbReference type="Pfam" id="PF00501">
    <property type="entry name" value="AMP-binding"/>
    <property type="match status" value="1"/>
</dbReference>
<reference evidence="5" key="1">
    <citation type="submission" date="2021-10" db="EMBL/GenBank/DDBJ databases">
        <title>De novo Genome Assembly of Clathrus columnatus (Basidiomycota, Fungi) Using Illumina and Nanopore Sequence Data.</title>
        <authorList>
            <person name="Ogiso-Tanaka E."/>
            <person name="Itagaki H."/>
            <person name="Hosoya T."/>
            <person name="Hosaka K."/>
        </authorList>
    </citation>
    <scope>NUCLEOTIDE SEQUENCE</scope>
    <source>
        <strain evidence="5">MO-923</strain>
    </source>
</reference>
<keyword evidence="6" id="KW-1185">Reference proteome</keyword>
<protein>
    <submittedName>
        <fullName evidence="5">Uncharacterized protein</fullName>
    </submittedName>
</protein>
<dbReference type="AlphaFoldDB" id="A0AAV5AVQ0"/>
<proteinExistence type="inferred from homology"/>
<dbReference type="Gene3D" id="3.40.50.12780">
    <property type="entry name" value="N-terminal domain of ligase-like"/>
    <property type="match status" value="1"/>
</dbReference>
<dbReference type="Pfam" id="PF13193">
    <property type="entry name" value="AMP-binding_C"/>
    <property type="match status" value="1"/>
</dbReference>
<gene>
    <name evidence="5" type="ORF">Clacol_010234</name>
</gene>
<dbReference type="InterPro" id="IPR042099">
    <property type="entry name" value="ANL_N_sf"/>
</dbReference>
<accession>A0AAV5AVQ0</accession>
<evidence type="ECO:0000313" key="6">
    <source>
        <dbReference type="Proteomes" id="UP001050691"/>
    </source>
</evidence>
<comment type="caution">
    <text evidence="5">The sequence shown here is derived from an EMBL/GenBank/DDBJ whole genome shotgun (WGS) entry which is preliminary data.</text>
</comment>
<dbReference type="InterPro" id="IPR025110">
    <property type="entry name" value="AMP-bd_C"/>
</dbReference>
<feature type="domain" description="AMP-binding enzyme C-terminal" evidence="4">
    <location>
        <begin position="199"/>
        <end position="286"/>
    </location>
</feature>
<feature type="domain" description="AMP-dependent synthetase/ligase" evidence="3">
    <location>
        <begin position="7"/>
        <end position="95"/>
    </location>
</feature>
<dbReference type="PANTHER" id="PTHR24096">
    <property type="entry name" value="LONG-CHAIN-FATTY-ACID--COA LIGASE"/>
    <property type="match status" value="1"/>
</dbReference>
<comment type="similarity">
    <text evidence="1">Belongs to the ATP-dependent AMP-binding enzyme family.</text>
</comment>
<dbReference type="PANTHER" id="PTHR24096:SF149">
    <property type="entry name" value="AMP-BINDING DOMAIN-CONTAINING PROTEIN-RELATED"/>
    <property type="match status" value="1"/>
</dbReference>
<dbReference type="SUPFAM" id="SSF56801">
    <property type="entry name" value="Acetyl-CoA synthetase-like"/>
    <property type="match status" value="1"/>
</dbReference>
<dbReference type="GO" id="GO:0016405">
    <property type="term" value="F:CoA-ligase activity"/>
    <property type="evidence" value="ECO:0007669"/>
    <property type="project" value="TreeGrafter"/>
</dbReference>
<evidence type="ECO:0000313" key="5">
    <source>
        <dbReference type="EMBL" id="GJJ15955.1"/>
    </source>
</evidence>
<evidence type="ECO:0000256" key="2">
    <source>
        <dbReference type="ARBA" id="ARBA00022598"/>
    </source>
</evidence>
<evidence type="ECO:0000259" key="3">
    <source>
        <dbReference type="Pfam" id="PF00501"/>
    </source>
</evidence>